<dbReference type="Gene3D" id="2.60.200.30">
    <property type="entry name" value="Probable inorganic polyphosphate/atp-NAD kinase, domain 2"/>
    <property type="match status" value="1"/>
</dbReference>
<dbReference type="Gene3D" id="3.40.50.10330">
    <property type="entry name" value="Probable inorganic polyphosphate/atp-NAD kinase, domain 1"/>
    <property type="match status" value="1"/>
</dbReference>
<dbReference type="InterPro" id="IPR017438">
    <property type="entry name" value="ATP-NAD_kinase_N"/>
</dbReference>
<dbReference type="HAMAP" id="MF_00361">
    <property type="entry name" value="NAD_kinase"/>
    <property type="match status" value="1"/>
</dbReference>
<dbReference type="GO" id="GO:0005737">
    <property type="term" value="C:cytoplasm"/>
    <property type="evidence" value="ECO:0007669"/>
    <property type="project" value="UniProtKB-SubCell"/>
</dbReference>
<dbReference type="GO" id="GO:0005524">
    <property type="term" value="F:ATP binding"/>
    <property type="evidence" value="ECO:0007669"/>
    <property type="project" value="UniProtKB-KW"/>
</dbReference>
<dbReference type="GeneID" id="78230672"/>
<evidence type="ECO:0000256" key="1">
    <source>
        <dbReference type="ARBA" id="ARBA00022679"/>
    </source>
</evidence>
<evidence type="ECO:0000313" key="8">
    <source>
        <dbReference type="Proteomes" id="UP000003157"/>
    </source>
</evidence>
<comment type="caution">
    <text evidence="6">Lacks conserved residue(s) required for the propagation of feature annotation.</text>
</comment>
<dbReference type="OrthoDB" id="9774737at2"/>
<dbReference type="GO" id="GO:0051287">
    <property type="term" value="F:NAD binding"/>
    <property type="evidence" value="ECO:0007669"/>
    <property type="project" value="UniProtKB-ARBA"/>
</dbReference>
<dbReference type="AlphaFoldDB" id="E7G8D4"/>
<reference evidence="7 8" key="1">
    <citation type="submission" date="2010-12" db="EMBL/GenBank/DDBJ databases">
        <title>The Genome Sequence of Coprobacillus sp. strain 29_1.</title>
        <authorList>
            <consortium name="The Broad Institute Genome Sequencing Platform"/>
            <person name="Earl A."/>
            <person name="Ward D."/>
            <person name="Feldgarden M."/>
            <person name="Gevers D."/>
            <person name="Daigneault M."/>
            <person name="Sibley C.D."/>
            <person name="White A."/>
            <person name="Strauss J."/>
            <person name="Allen-Vercoe E."/>
            <person name="Young S.K."/>
            <person name="Zeng Q."/>
            <person name="Gargeya S."/>
            <person name="Fitzgerald M."/>
            <person name="Haas B."/>
            <person name="Abouelleil A."/>
            <person name="Alvarado L."/>
            <person name="Arachchi H.M."/>
            <person name="Berlin A."/>
            <person name="Brown A."/>
            <person name="Chapman S.B."/>
            <person name="Chen Z."/>
            <person name="Dunbar C."/>
            <person name="Freedman E."/>
            <person name="Gearin G."/>
            <person name="Gellesch M."/>
            <person name="Goldberg J."/>
            <person name="Griggs A."/>
            <person name="Gujja S."/>
            <person name="Heilman E."/>
            <person name="Heiman D."/>
            <person name="Howarth C."/>
            <person name="Larson L."/>
            <person name="Lui A."/>
            <person name="MacDonald P.J.P."/>
            <person name="Mehta T."/>
            <person name="Montmayeur A."/>
            <person name="Murphy C."/>
            <person name="Neiman D."/>
            <person name="Pearson M."/>
            <person name="Priest M."/>
            <person name="Roberts A."/>
            <person name="Saif S."/>
            <person name="Shea T."/>
            <person name="Shenoy N."/>
            <person name="Sisk P."/>
            <person name="Stolte C."/>
            <person name="Sykes S."/>
            <person name="White J."/>
            <person name="Yandava C."/>
            <person name="Nusbaum C."/>
            <person name="Birren B."/>
        </authorList>
    </citation>
    <scope>NUCLEOTIDE SEQUENCE [LARGE SCALE GENOMIC DNA]</scope>
    <source>
        <strain evidence="7 8">29_1</strain>
    </source>
</reference>
<evidence type="ECO:0000256" key="2">
    <source>
        <dbReference type="ARBA" id="ARBA00022777"/>
    </source>
</evidence>
<keyword evidence="3 6" id="KW-0521">NADP</keyword>
<dbReference type="NCBIfam" id="NF003424">
    <property type="entry name" value="PRK04885.1"/>
    <property type="match status" value="1"/>
</dbReference>
<evidence type="ECO:0000256" key="4">
    <source>
        <dbReference type="ARBA" id="ARBA00023027"/>
    </source>
</evidence>
<dbReference type="PANTHER" id="PTHR20275">
    <property type="entry name" value="NAD KINASE"/>
    <property type="match status" value="1"/>
</dbReference>
<dbReference type="GO" id="GO:0046872">
    <property type="term" value="F:metal ion binding"/>
    <property type="evidence" value="ECO:0007669"/>
    <property type="project" value="UniProtKB-UniRule"/>
</dbReference>
<evidence type="ECO:0000256" key="5">
    <source>
        <dbReference type="ARBA" id="ARBA00047925"/>
    </source>
</evidence>
<keyword evidence="2 6" id="KW-0418">Kinase</keyword>
<proteinExistence type="inferred from homology"/>
<gene>
    <name evidence="6" type="primary">nadK</name>
    <name evidence="7" type="ORF">HMPREF9488_01022</name>
</gene>
<evidence type="ECO:0000256" key="6">
    <source>
        <dbReference type="HAMAP-Rule" id="MF_00361"/>
    </source>
</evidence>
<sequence>MHKYAIINKQDILSENLAESLKSHLNEFMSYDEKNPELVITVGGDGTVLHSVHQYRHQLDTVAFVGIHTGTLGFLTDYQKEEYLDLIADIKMGDYHIYNRHLLDVMTNKDTYIALNELRLENNMRSQVLDVYINDEFLETFRGNGLCVSTASGSTAYNKSLGGAVVCSGAGIMQLSEIAGIHHNAYRSLGSSLILDKNDTIHFESQNFQNAVLGIDHLVFDLRDVEYVDVKIAAQYARFAQFKRVSLMERLKRAFLDV</sequence>
<feature type="binding site" evidence="6">
    <location>
        <begin position="45"/>
        <end position="46"/>
    </location>
    <ligand>
        <name>NAD(+)</name>
        <dbReference type="ChEBI" id="CHEBI:57540"/>
    </ligand>
</feature>
<dbReference type="RefSeq" id="WP_008788138.1">
    <property type="nucleotide sequence ID" value="NZ_AKCB01000002.1"/>
</dbReference>
<organism evidence="7 8">
    <name type="scientific">Coprobacillus cateniformis</name>
    <dbReference type="NCBI Taxonomy" id="100884"/>
    <lineage>
        <taxon>Bacteria</taxon>
        <taxon>Bacillati</taxon>
        <taxon>Bacillota</taxon>
        <taxon>Erysipelotrichia</taxon>
        <taxon>Erysipelotrichales</taxon>
        <taxon>Coprobacillaceae</taxon>
        <taxon>Coprobacillus</taxon>
    </lineage>
</organism>
<comment type="catalytic activity">
    <reaction evidence="5 6">
        <text>NAD(+) + ATP = ADP + NADP(+) + H(+)</text>
        <dbReference type="Rhea" id="RHEA:18629"/>
        <dbReference type="ChEBI" id="CHEBI:15378"/>
        <dbReference type="ChEBI" id="CHEBI:30616"/>
        <dbReference type="ChEBI" id="CHEBI:57540"/>
        <dbReference type="ChEBI" id="CHEBI:58349"/>
        <dbReference type="ChEBI" id="CHEBI:456216"/>
        <dbReference type="EC" id="2.7.1.23"/>
    </reaction>
</comment>
<dbReference type="EMBL" id="ADKX01000016">
    <property type="protein sequence ID" value="EFW05751.1"/>
    <property type="molecule type" value="Genomic_DNA"/>
</dbReference>
<dbReference type="GO" id="GO:0019674">
    <property type="term" value="P:NAD+ metabolic process"/>
    <property type="evidence" value="ECO:0007669"/>
    <property type="project" value="InterPro"/>
</dbReference>
<accession>E7G8D4</accession>
<dbReference type="GO" id="GO:0003951">
    <property type="term" value="F:NAD+ kinase activity"/>
    <property type="evidence" value="ECO:0007669"/>
    <property type="project" value="UniProtKB-UniRule"/>
</dbReference>
<feature type="binding site" evidence="6">
    <location>
        <position position="144"/>
    </location>
    <ligand>
        <name>NAD(+)</name>
        <dbReference type="ChEBI" id="CHEBI:57540"/>
    </ligand>
</feature>
<feature type="binding site" evidence="6">
    <location>
        <position position="142"/>
    </location>
    <ligand>
        <name>NAD(+)</name>
        <dbReference type="ChEBI" id="CHEBI:57540"/>
    </ligand>
</feature>
<keyword evidence="6" id="KW-0067">ATP-binding</keyword>
<comment type="caution">
    <text evidence="7">The sequence shown here is derived from an EMBL/GenBank/DDBJ whole genome shotgun (WGS) entry which is preliminary data.</text>
</comment>
<comment type="function">
    <text evidence="6">Involved in the regulation of the intracellular balance of NAD and NADP, and is a key enzyme in the biosynthesis of NADP. Catalyzes specifically the phosphorylation on 2'-hydroxyl of the adenosine moiety of NAD to yield NADP.</text>
</comment>
<dbReference type="STRING" id="100884.GCA_000269565_02869"/>
<dbReference type="Pfam" id="PF01513">
    <property type="entry name" value="NAD_kinase"/>
    <property type="match status" value="1"/>
</dbReference>
<feature type="binding site" evidence="6">
    <location>
        <begin position="155"/>
        <end position="160"/>
    </location>
    <ligand>
        <name>NAD(+)</name>
        <dbReference type="ChEBI" id="CHEBI:57540"/>
    </ligand>
</feature>
<evidence type="ECO:0000256" key="3">
    <source>
        <dbReference type="ARBA" id="ARBA00022857"/>
    </source>
</evidence>
<keyword evidence="6" id="KW-0963">Cytoplasm</keyword>
<name>E7G8D4_9FIRM</name>
<dbReference type="SUPFAM" id="SSF111331">
    <property type="entry name" value="NAD kinase/diacylglycerol kinase-like"/>
    <property type="match status" value="1"/>
</dbReference>
<dbReference type="InterPro" id="IPR016064">
    <property type="entry name" value="NAD/diacylglycerol_kinase_sf"/>
</dbReference>
<dbReference type="InterPro" id="IPR017437">
    <property type="entry name" value="ATP-NAD_kinase_PpnK-typ_C"/>
</dbReference>
<dbReference type="PANTHER" id="PTHR20275:SF0">
    <property type="entry name" value="NAD KINASE"/>
    <property type="match status" value="1"/>
</dbReference>
<dbReference type="Proteomes" id="UP000003157">
    <property type="component" value="Unassembled WGS sequence"/>
</dbReference>
<protein>
    <recommendedName>
        <fullName evidence="6">NAD kinase</fullName>
        <ecNumber evidence="6">2.7.1.23</ecNumber>
    </recommendedName>
    <alternativeName>
        <fullName evidence="6">ATP-dependent NAD kinase</fullName>
    </alternativeName>
</protein>
<keyword evidence="6" id="KW-0547">Nucleotide-binding</keyword>
<dbReference type="eggNOG" id="COG0061">
    <property type="taxonomic scope" value="Bacteria"/>
</dbReference>
<dbReference type="InterPro" id="IPR002504">
    <property type="entry name" value="NADK"/>
</dbReference>
<dbReference type="HOGENOM" id="CLU_008831_0_3_9"/>
<comment type="subcellular location">
    <subcellularLocation>
        <location evidence="6">Cytoplasm</location>
    </subcellularLocation>
</comment>
<keyword evidence="4 6" id="KW-0520">NAD</keyword>
<keyword evidence="1 6" id="KW-0808">Transferase</keyword>
<feature type="binding site" evidence="6">
    <location>
        <position position="50"/>
    </location>
    <ligand>
        <name>NAD(+)</name>
        <dbReference type="ChEBI" id="CHEBI:57540"/>
    </ligand>
</feature>
<dbReference type="GO" id="GO:0006741">
    <property type="term" value="P:NADP+ biosynthetic process"/>
    <property type="evidence" value="ECO:0007669"/>
    <property type="project" value="UniProtKB-UniRule"/>
</dbReference>
<keyword evidence="8" id="KW-1185">Reference proteome</keyword>
<dbReference type="Pfam" id="PF20143">
    <property type="entry name" value="NAD_kinase_C"/>
    <property type="match status" value="1"/>
</dbReference>
<comment type="similarity">
    <text evidence="6">Belongs to the NAD kinase family.</text>
</comment>
<evidence type="ECO:0000313" key="7">
    <source>
        <dbReference type="EMBL" id="EFW05751.1"/>
    </source>
</evidence>
<dbReference type="EC" id="2.7.1.23" evidence="6"/>
<comment type="cofactor">
    <cofactor evidence="6">
        <name>a divalent metal cation</name>
        <dbReference type="ChEBI" id="CHEBI:60240"/>
    </cofactor>
</comment>
<feature type="binding site" evidence="6">
    <location>
        <position position="179"/>
    </location>
    <ligand>
        <name>NAD(+)</name>
        <dbReference type="ChEBI" id="CHEBI:57540"/>
    </ligand>
</feature>
<feature type="active site" description="Proton acceptor" evidence="6">
    <location>
        <position position="45"/>
    </location>
</feature>
<feature type="binding site" evidence="6">
    <location>
        <begin position="116"/>
        <end position="117"/>
    </location>
    <ligand>
        <name>NAD(+)</name>
        <dbReference type="ChEBI" id="CHEBI:57540"/>
    </ligand>
</feature>